<organism evidence="9 10">
    <name type="scientific">Ascobolus immersus RN42</name>
    <dbReference type="NCBI Taxonomy" id="1160509"/>
    <lineage>
        <taxon>Eukaryota</taxon>
        <taxon>Fungi</taxon>
        <taxon>Dikarya</taxon>
        <taxon>Ascomycota</taxon>
        <taxon>Pezizomycotina</taxon>
        <taxon>Pezizomycetes</taxon>
        <taxon>Pezizales</taxon>
        <taxon>Ascobolaceae</taxon>
        <taxon>Ascobolus</taxon>
    </lineage>
</organism>
<dbReference type="PANTHER" id="PTHR33146">
    <property type="entry name" value="ENDONUCLEASE 4"/>
    <property type="match status" value="1"/>
</dbReference>
<keyword evidence="10" id="KW-1185">Reference proteome</keyword>
<evidence type="ECO:0000256" key="7">
    <source>
        <dbReference type="ARBA" id="ARBA00023180"/>
    </source>
</evidence>
<dbReference type="GO" id="GO:0046872">
    <property type="term" value="F:metal ion binding"/>
    <property type="evidence" value="ECO:0007669"/>
    <property type="project" value="UniProtKB-KW"/>
</dbReference>
<keyword evidence="6" id="KW-1015">Disulfide bond</keyword>
<evidence type="ECO:0000256" key="5">
    <source>
        <dbReference type="ARBA" id="ARBA00022801"/>
    </source>
</evidence>
<evidence type="ECO:0000256" key="1">
    <source>
        <dbReference type="ARBA" id="ARBA00009547"/>
    </source>
</evidence>
<reference evidence="9 10" key="1">
    <citation type="journal article" date="2018" name="Nat. Ecol. Evol.">
        <title>Pezizomycetes genomes reveal the molecular basis of ectomycorrhizal truffle lifestyle.</title>
        <authorList>
            <person name="Murat C."/>
            <person name="Payen T."/>
            <person name="Noel B."/>
            <person name="Kuo A."/>
            <person name="Morin E."/>
            <person name="Chen J."/>
            <person name="Kohler A."/>
            <person name="Krizsan K."/>
            <person name="Balestrini R."/>
            <person name="Da Silva C."/>
            <person name="Montanini B."/>
            <person name="Hainaut M."/>
            <person name="Levati E."/>
            <person name="Barry K.W."/>
            <person name="Belfiori B."/>
            <person name="Cichocki N."/>
            <person name="Clum A."/>
            <person name="Dockter R.B."/>
            <person name="Fauchery L."/>
            <person name="Guy J."/>
            <person name="Iotti M."/>
            <person name="Le Tacon F."/>
            <person name="Lindquist E.A."/>
            <person name="Lipzen A."/>
            <person name="Malagnac F."/>
            <person name="Mello A."/>
            <person name="Molinier V."/>
            <person name="Miyauchi S."/>
            <person name="Poulain J."/>
            <person name="Riccioni C."/>
            <person name="Rubini A."/>
            <person name="Sitrit Y."/>
            <person name="Splivallo R."/>
            <person name="Traeger S."/>
            <person name="Wang M."/>
            <person name="Zifcakova L."/>
            <person name="Wipf D."/>
            <person name="Zambonelli A."/>
            <person name="Paolocci F."/>
            <person name="Nowrousian M."/>
            <person name="Ottonello S."/>
            <person name="Baldrian P."/>
            <person name="Spatafora J.W."/>
            <person name="Henrissat B."/>
            <person name="Nagy L.G."/>
            <person name="Aury J.M."/>
            <person name="Wincker P."/>
            <person name="Grigoriev I.V."/>
            <person name="Bonfante P."/>
            <person name="Martin F.M."/>
        </authorList>
    </citation>
    <scope>NUCLEOTIDE SEQUENCE [LARGE SCALE GENOMIC DNA]</scope>
    <source>
        <strain evidence="9 10">RN42</strain>
    </source>
</reference>
<keyword evidence="2" id="KW-0540">Nuclease</keyword>
<proteinExistence type="inferred from homology"/>
<dbReference type="OrthoDB" id="441446at2759"/>
<dbReference type="GO" id="GO:0016788">
    <property type="term" value="F:hydrolase activity, acting on ester bonds"/>
    <property type="evidence" value="ECO:0007669"/>
    <property type="project" value="InterPro"/>
</dbReference>
<evidence type="ECO:0000256" key="4">
    <source>
        <dbReference type="ARBA" id="ARBA00022759"/>
    </source>
</evidence>
<keyword evidence="7" id="KW-0325">Glycoprotein</keyword>
<name>A0A3N4IN41_ASCIM</name>
<keyword evidence="3" id="KW-0479">Metal-binding</keyword>
<sequence>MKLSTYANPLALLLLASTQQVAGWGQLGHRTVALLAERFLLPETKEFTKHILYGESLANAAVWPDYFAHKPEGRYSKGWHYIDAKDDPPTECGVEFERDCKEEEGCVVAAIVNMTEQLTPPNVPNPPDRSLVLPIRFLLHFIGDIHQPLHTENIDRGGNSIPVTYHGKRFNLHSFWDSVIAEHHIGGRSFQDAVGWANSLYNMISVPTGKFAAIETQTKWKGNCFNDDGLFPDAKKARDCAMEWANDANTFVCSQVFAAYPNPRDIKGEELGGKYYENATMVVEELIARAGWRLGVYLNMVVTGTTGIGKIEKNAPVELPELSLWEKVKEKVVENVSFIPGWAVVAL</sequence>
<keyword evidence="5" id="KW-0378">Hydrolase</keyword>
<feature type="chain" id="PRO_5018235516" evidence="8">
    <location>
        <begin position="24"/>
        <end position="347"/>
    </location>
</feature>
<evidence type="ECO:0000313" key="10">
    <source>
        <dbReference type="Proteomes" id="UP000275078"/>
    </source>
</evidence>
<dbReference type="STRING" id="1160509.A0A3N4IN41"/>
<evidence type="ECO:0000256" key="8">
    <source>
        <dbReference type="SAM" id="SignalP"/>
    </source>
</evidence>
<keyword evidence="4" id="KW-0255">Endonuclease</keyword>
<dbReference type="EMBL" id="ML119653">
    <property type="protein sequence ID" value="RPA85611.1"/>
    <property type="molecule type" value="Genomic_DNA"/>
</dbReference>
<accession>A0A3N4IN41</accession>
<dbReference type="Pfam" id="PF02265">
    <property type="entry name" value="S1-P1_nuclease"/>
    <property type="match status" value="1"/>
</dbReference>
<dbReference type="GO" id="GO:0004519">
    <property type="term" value="F:endonuclease activity"/>
    <property type="evidence" value="ECO:0007669"/>
    <property type="project" value="UniProtKB-KW"/>
</dbReference>
<gene>
    <name evidence="9" type="ORF">BJ508DRAFT_411995</name>
</gene>
<dbReference type="GO" id="GO:0003676">
    <property type="term" value="F:nucleic acid binding"/>
    <property type="evidence" value="ECO:0007669"/>
    <property type="project" value="InterPro"/>
</dbReference>
<dbReference type="CDD" id="cd11010">
    <property type="entry name" value="S1-P1_nuclease"/>
    <property type="match status" value="1"/>
</dbReference>
<evidence type="ECO:0000256" key="3">
    <source>
        <dbReference type="ARBA" id="ARBA00022723"/>
    </source>
</evidence>
<dbReference type="SUPFAM" id="SSF48537">
    <property type="entry name" value="Phospholipase C/P1 nuclease"/>
    <property type="match status" value="1"/>
</dbReference>
<dbReference type="InterPro" id="IPR003154">
    <property type="entry name" value="S1/P1nuclease"/>
</dbReference>
<evidence type="ECO:0000256" key="6">
    <source>
        <dbReference type="ARBA" id="ARBA00023157"/>
    </source>
</evidence>
<comment type="similarity">
    <text evidence="1">Belongs to the nuclease type I family.</text>
</comment>
<evidence type="ECO:0000256" key="2">
    <source>
        <dbReference type="ARBA" id="ARBA00022722"/>
    </source>
</evidence>
<dbReference type="Gene3D" id="1.10.575.10">
    <property type="entry name" value="P1 Nuclease"/>
    <property type="match status" value="1"/>
</dbReference>
<dbReference type="AlphaFoldDB" id="A0A3N4IN41"/>
<dbReference type="GO" id="GO:0006308">
    <property type="term" value="P:DNA catabolic process"/>
    <property type="evidence" value="ECO:0007669"/>
    <property type="project" value="InterPro"/>
</dbReference>
<feature type="signal peptide" evidence="8">
    <location>
        <begin position="1"/>
        <end position="23"/>
    </location>
</feature>
<protein>
    <submittedName>
        <fullName evidence="9">Phospholipase C/P1 nuclease</fullName>
    </submittedName>
</protein>
<evidence type="ECO:0000313" key="9">
    <source>
        <dbReference type="EMBL" id="RPA85611.1"/>
    </source>
</evidence>
<keyword evidence="8" id="KW-0732">Signal</keyword>
<dbReference type="Proteomes" id="UP000275078">
    <property type="component" value="Unassembled WGS sequence"/>
</dbReference>
<dbReference type="InterPro" id="IPR008947">
    <property type="entry name" value="PLipase_C/P1_nuclease_dom_sf"/>
</dbReference>
<dbReference type="PANTHER" id="PTHR33146:SF26">
    <property type="entry name" value="ENDONUCLEASE 4"/>
    <property type="match status" value="1"/>
</dbReference>